<comment type="caution">
    <text evidence="2">The sequence shown here is derived from an EMBL/GenBank/DDBJ whole genome shotgun (WGS) entry which is preliminary data.</text>
</comment>
<feature type="region of interest" description="Disordered" evidence="1">
    <location>
        <begin position="32"/>
        <end position="64"/>
    </location>
</feature>
<proteinExistence type="predicted"/>
<organism evidence="2 3">
    <name type="scientific">Agathobacter rectalis</name>
    <dbReference type="NCBI Taxonomy" id="39491"/>
    <lineage>
        <taxon>Bacteria</taxon>
        <taxon>Bacillati</taxon>
        <taxon>Bacillota</taxon>
        <taxon>Clostridia</taxon>
        <taxon>Lachnospirales</taxon>
        <taxon>Lachnospiraceae</taxon>
        <taxon>Agathobacter</taxon>
    </lineage>
</organism>
<sequence>MQYARKLRRGDKVAIVSLSSGMLGEEFCSHNRSGQSGSYHVEPDGGQGISEWCAGETDSGSEAE</sequence>
<evidence type="ECO:0000256" key="1">
    <source>
        <dbReference type="SAM" id="MobiDB-lite"/>
    </source>
</evidence>
<accession>A0A413U0S6</accession>
<evidence type="ECO:0000313" key="3">
    <source>
        <dbReference type="Proteomes" id="UP000286220"/>
    </source>
</evidence>
<dbReference type="EMBL" id="QSFZ01000012">
    <property type="protein sequence ID" value="RHA90811.1"/>
    <property type="molecule type" value="Genomic_DNA"/>
</dbReference>
<dbReference type="RefSeq" id="WP_118333060.1">
    <property type="nucleotide sequence ID" value="NZ_QSFZ01000012.1"/>
</dbReference>
<reference evidence="2 3" key="1">
    <citation type="submission" date="2018-08" db="EMBL/GenBank/DDBJ databases">
        <title>A genome reference for cultivated species of the human gut microbiota.</title>
        <authorList>
            <person name="Zou Y."/>
            <person name="Xue W."/>
            <person name="Luo G."/>
        </authorList>
    </citation>
    <scope>NUCLEOTIDE SEQUENCE [LARGE SCALE GENOMIC DNA]</scope>
    <source>
        <strain evidence="2 3">AM42-17AT</strain>
    </source>
</reference>
<dbReference type="Proteomes" id="UP000286220">
    <property type="component" value="Unassembled WGS sequence"/>
</dbReference>
<dbReference type="AlphaFoldDB" id="A0A413U0S6"/>
<name>A0A413U0S6_9FIRM</name>
<evidence type="ECO:0000313" key="2">
    <source>
        <dbReference type="EMBL" id="RHA90811.1"/>
    </source>
</evidence>
<protein>
    <submittedName>
        <fullName evidence="2">Uncharacterized protein</fullName>
    </submittedName>
</protein>
<gene>
    <name evidence="2" type="ORF">DW912_11080</name>
</gene>